<dbReference type="InterPro" id="IPR007078">
    <property type="entry name" value="Haem_export_protD_CcmD"/>
</dbReference>
<sequence>MLGPYTGFITASYGVVILTIAILVVWIVIDGRTQSKALAELEARGVTRRSARKKQ</sequence>
<comment type="function">
    <text evidence="1 12">Required for the export of heme to the periplasm for the biogenesis of c-type cytochromes.</text>
</comment>
<evidence type="ECO:0000256" key="11">
    <source>
        <dbReference type="ARBA" id="ARBA00023136"/>
    </source>
</evidence>
<gene>
    <name evidence="13" type="ORF">SAMN06265368_2892</name>
</gene>
<feature type="transmembrane region" description="Helical" evidence="12">
    <location>
        <begin position="6"/>
        <end position="29"/>
    </location>
</feature>
<keyword evidence="14" id="KW-1185">Reference proteome</keyword>
<evidence type="ECO:0000256" key="3">
    <source>
        <dbReference type="ARBA" id="ARBA00008741"/>
    </source>
</evidence>
<protein>
    <recommendedName>
        <fullName evidence="4 12">Heme exporter protein D</fullName>
    </recommendedName>
</protein>
<keyword evidence="11 12" id="KW-0472">Membrane</keyword>
<comment type="similarity">
    <text evidence="3 12">Belongs to the CcmD/CycX/HelD family.</text>
</comment>
<evidence type="ECO:0000256" key="5">
    <source>
        <dbReference type="ARBA" id="ARBA00022448"/>
    </source>
</evidence>
<keyword evidence="5 12" id="KW-0813">Transport</keyword>
<evidence type="ECO:0000256" key="9">
    <source>
        <dbReference type="ARBA" id="ARBA00022748"/>
    </source>
</evidence>
<name>A0A285PDI1_9HYPH</name>
<dbReference type="AlphaFoldDB" id="A0A285PDI1"/>
<evidence type="ECO:0000256" key="8">
    <source>
        <dbReference type="ARBA" id="ARBA00022692"/>
    </source>
</evidence>
<dbReference type="NCBIfam" id="TIGR03141">
    <property type="entry name" value="cytochro_ccmD"/>
    <property type="match status" value="1"/>
</dbReference>
<dbReference type="GO" id="GO:0015886">
    <property type="term" value="P:heme transport"/>
    <property type="evidence" value="ECO:0007669"/>
    <property type="project" value="InterPro"/>
</dbReference>
<keyword evidence="6 12" id="KW-1003">Cell membrane</keyword>
<dbReference type="GO" id="GO:0005886">
    <property type="term" value="C:plasma membrane"/>
    <property type="evidence" value="ECO:0007669"/>
    <property type="project" value="UniProtKB-SubCell"/>
</dbReference>
<evidence type="ECO:0000313" key="14">
    <source>
        <dbReference type="Proteomes" id="UP000219439"/>
    </source>
</evidence>
<reference evidence="13 14" key="1">
    <citation type="submission" date="2017-09" db="EMBL/GenBank/DDBJ databases">
        <authorList>
            <person name="Ehlers B."/>
            <person name="Leendertz F.H."/>
        </authorList>
    </citation>
    <scope>NUCLEOTIDE SEQUENCE [LARGE SCALE GENOMIC DNA]</scope>
    <source>
        <strain evidence="13 14">DSM 18289</strain>
    </source>
</reference>
<keyword evidence="8 12" id="KW-0812">Transmembrane</keyword>
<keyword evidence="10 12" id="KW-1133">Transmembrane helix</keyword>
<evidence type="ECO:0000256" key="6">
    <source>
        <dbReference type="ARBA" id="ARBA00022475"/>
    </source>
</evidence>
<evidence type="ECO:0000256" key="10">
    <source>
        <dbReference type="ARBA" id="ARBA00022989"/>
    </source>
</evidence>
<organism evidence="13 14">
    <name type="scientific">Cohaesibacter gelatinilyticus</name>
    <dbReference type="NCBI Taxonomy" id="372072"/>
    <lineage>
        <taxon>Bacteria</taxon>
        <taxon>Pseudomonadati</taxon>
        <taxon>Pseudomonadota</taxon>
        <taxon>Alphaproteobacteria</taxon>
        <taxon>Hyphomicrobiales</taxon>
        <taxon>Cohaesibacteraceae</taxon>
    </lineage>
</organism>
<evidence type="ECO:0000313" key="13">
    <source>
        <dbReference type="EMBL" id="SNZ19800.1"/>
    </source>
</evidence>
<proteinExistence type="inferred from homology"/>
<dbReference type="EMBL" id="OBEL01000003">
    <property type="protein sequence ID" value="SNZ19800.1"/>
    <property type="molecule type" value="Genomic_DNA"/>
</dbReference>
<dbReference type="Pfam" id="PF04995">
    <property type="entry name" value="CcmD"/>
    <property type="match status" value="1"/>
</dbReference>
<keyword evidence="9 12" id="KW-0201">Cytochrome c-type biogenesis</keyword>
<evidence type="ECO:0000256" key="7">
    <source>
        <dbReference type="ARBA" id="ARBA00022519"/>
    </source>
</evidence>
<comment type="subcellular location">
    <subcellularLocation>
        <location evidence="2 12">Cell inner membrane</location>
        <topology evidence="2 12">Single-pass membrane protein</topology>
    </subcellularLocation>
</comment>
<evidence type="ECO:0000256" key="4">
    <source>
        <dbReference type="ARBA" id="ARBA00016461"/>
    </source>
</evidence>
<accession>A0A285PDI1</accession>
<dbReference type="RefSeq" id="WP_097154182.1">
    <property type="nucleotide sequence ID" value="NZ_OBEL01000003.1"/>
</dbReference>
<keyword evidence="7 12" id="KW-0997">Cell inner membrane</keyword>
<evidence type="ECO:0000256" key="1">
    <source>
        <dbReference type="ARBA" id="ARBA00002442"/>
    </source>
</evidence>
<dbReference type="OrthoDB" id="7868669at2"/>
<dbReference type="Proteomes" id="UP000219439">
    <property type="component" value="Unassembled WGS sequence"/>
</dbReference>
<dbReference type="GO" id="GO:0017004">
    <property type="term" value="P:cytochrome complex assembly"/>
    <property type="evidence" value="ECO:0007669"/>
    <property type="project" value="UniProtKB-KW"/>
</dbReference>
<evidence type="ECO:0000256" key="12">
    <source>
        <dbReference type="RuleBase" id="RU363101"/>
    </source>
</evidence>
<evidence type="ECO:0000256" key="2">
    <source>
        <dbReference type="ARBA" id="ARBA00004377"/>
    </source>
</evidence>